<feature type="region of interest" description="Disordered" evidence="1">
    <location>
        <begin position="161"/>
        <end position="195"/>
    </location>
</feature>
<feature type="compositionally biased region" description="Basic residues" evidence="1">
    <location>
        <begin position="1"/>
        <end position="11"/>
    </location>
</feature>
<evidence type="ECO:0000256" key="1">
    <source>
        <dbReference type="SAM" id="MobiDB-lite"/>
    </source>
</evidence>
<comment type="caution">
    <text evidence="2">The sequence shown here is derived from an EMBL/GenBank/DDBJ whole genome shotgun (WGS) entry which is preliminary data.</text>
</comment>
<proteinExistence type="predicted"/>
<keyword evidence="3" id="KW-1185">Reference proteome</keyword>
<sequence length="195" mass="20909">MNRQHATKPRSMRPPGKAPGLIDLDALVLAEIESLTGHRDRPRQDKPVGGTPKAPLRQQCGERPAQTSVTGDQPGARRRVSTAKLSGEPAPEDFGEGVEALFTEPAEAATSSDTNTKRAELLDTEERAFITRAVGFLSARPTADIILEHIWERLTADPDDCFRPPTDDAAALPFGHAEAATPVDPAGGFDENPEA</sequence>
<evidence type="ECO:0000313" key="2">
    <source>
        <dbReference type="EMBL" id="MEY6431828.1"/>
    </source>
</evidence>
<dbReference type="EMBL" id="JBDKXB010000004">
    <property type="protein sequence ID" value="MEY6431828.1"/>
    <property type="molecule type" value="Genomic_DNA"/>
</dbReference>
<feature type="region of interest" description="Disordered" evidence="1">
    <location>
        <begin position="1"/>
        <end position="20"/>
    </location>
</feature>
<dbReference type="RefSeq" id="WP_369666207.1">
    <property type="nucleotide sequence ID" value="NZ_JBDKXB010000004.1"/>
</dbReference>
<accession>A0ABV4BE90</accession>
<organism evidence="2 3">
    <name type="scientific">Thioalkalicoccus limnaeus</name>
    <dbReference type="NCBI Taxonomy" id="120681"/>
    <lineage>
        <taxon>Bacteria</taxon>
        <taxon>Pseudomonadati</taxon>
        <taxon>Pseudomonadota</taxon>
        <taxon>Gammaproteobacteria</taxon>
        <taxon>Chromatiales</taxon>
        <taxon>Chromatiaceae</taxon>
        <taxon>Thioalkalicoccus</taxon>
    </lineage>
</organism>
<dbReference type="Proteomes" id="UP001564408">
    <property type="component" value="Unassembled WGS sequence"/>
</dbReference>
<feature type="region of interest" description="Disordered" evidence="1">
    <location>
        <begin position="35"/>
        <end position="97"/>
    </location>
</feature>
<reference evidence="2 3" key="1">
    <citation type="submission" date="2024-05" db="EMBL/GenBank/DDBJ databases">
        <title>Genome Sequence and Characterization of the New Strain Purple Sulfur Bacterium of Genus Thioalkalicoccus.</title>
        <authorList>
            <person name="Bryantseva I.A."/>
            <person name="Kyndt J.A."/>
            <person name="Imhoff J.F."/>
        </authorList>
    </citation>
    <scope>NUCLEOTIDE SEQUENCE [LARGE SCALE GENOMIC DNA]</scope>
    <source>
        <strain evidence="2 3">Um2</strain>
    </source>
</reference>
<evidence type="ECO:0000313" key="3">
    <source>
        <dbReference type="Proteomes" id="UP001564408"/>
    </source>
</evidence>
<feature type="compositionally biased region" description="Basic and acidic residues" evidence="1">
    <location>
        <begin position="36"/>
        <end position="46"/>
    </location>
</feature>
<protein>
    <submittedName>
        <fullName evidence="2">Uncharacterized protein</fullName>
    </submittedName>
</protein>
<name>A0ABV4BE90_9GAMM</name>
<gene>
    <name evidence="2" type="ORF">ABC977_05320</name>
</gene>